<evidence type="ECO:0000256" key="5">
    <source>
        <dbReference type="ARBA" id="ARBA00022741"/>
    </source>
</evidence>
<keyword evidence="4 12" id="KW-0479">Metal-binding</keyword>
<dbReference type="NCBIfam" id="TIGR00344">
    <property type="entry name" value="alaS"/>
    <property type="match status" value="1"/>
</dbReference>
<feature type="compositionally biased region" description="Low complexity" evidence="13">
    <location>
        <begin position="223"/>
        <end position="238"/>
    </location>
</feature>
<dbReference type="GO" id="GO:0000049">
    <property type="term" value="F:tRNA binding"/>
    <property type="evidence" value="ECO:0007669"/>
    <property type="project" value="UniProtKB-KW"/>
</dbReference>
<evidence type="ECO:0000256" key="13">
    <source>
        <dbReference type="SAM" id="MobiDB-lite"/>
    </source>
</evidence>
<feature type="region of interest" description="Disordered" evidence="13">
    <location>
        <begin position="223"/>
        <end position="248"/>
    </location>
</feature>
<dbReference type="InterPro" id="IPR018163">
    <property type="entry name" value="Thr/Ala-tRNA-synth_IIc_edit"/>
</dbReference>
<dbReference type="InterPro" id="IPR045864">
    <property type="entry name" value="aa-tRNA-synth_II/BPL/LPL"/>
</dbReference>
<dbReference type="GO" id="GO:0005739">
    <property type="term" value="C:mitochondrion"/>
    <property type="evidence" value="ECO:0007669"/>
    <property type="project" value="UniProtKB-SubCell"/>
</dbReference>
<evidence type="ECO:0000256" key="1">
    <source>
        <dbReference type="ARBA" id="ARBA00008429"/>
    </source>
</evidence>
<evidence type="ECO:0000313" key="16">
    <source>
        <dbReference type="Proteomes" id="UP001375240"/>
    </source>
</evidence>
<evidence type="ECO:0000313" key="15">
    <source>
        <dbReference type="EMBL" id="KAK6332805.1"/>
    </source>
</evidence>
<dbReference type="PANTHER" id="PTHR11777:SF9">
    <property type="entry name" value="ALANINE--TRNA LIGASE, CYTOPLASMIC"/>
    <property type="match status" value="1"/>
</dbReference>
<comment type="catalytic activity">
    <reaction evidence="11 12">
        <text>tRNA(Ala) + L-alanine + ATP = L-alanyl-tRNA(Ala) + AMP + diphosphate</text>
        <dbReference type="Rhea" id="RHEA:12540"/>
        <dbReference type="Rhea" id="RHEA-COMP:9657"/>
        <dbReference type="Rhea" id="RHEA-COMP:9923"/>
        <dbReference type="ChEBI" id="CHEBI:30616"/>
        <dbReference type="ChEBI" id="CHEBI:33019"/>
        <dbReference type="ChEBI" id="CHEBI:57972"/>
        <dbReference type="ChEBI" id="CHEBI:78442"/>
        <dbReference type="ChEBI" id="CHEBI:78497"/>
        <dbReference type="ChEBI" id="CHEBI:456215"/>
        <dbReference type="EC" id="6.1.1.7"/>
    </reaction>
</comment>
<dbReference type="HAMAP" id="MF_00036_B">
    <property type="entry name" value="Ala_tRNA_synth_B"/>
    <property type="match status" value="1"/>
</dbReference>
<gene>
    <name evidence="12 15" type="primary">ALA1</name>
    <name evidence="15" type="ORF">TWF696_002827</name>
</gene>
<name>A0AAV9U0A4_9PEZI</name>
<evidence type="ECO:0000256" key="11">
    <source>
        <dbReference type="ARBA" id="ARBA00048300"/>
    </source>
</evidence>
<dbReference type="SMART" id="SM00863">
    <property type="entry name" value="tRNA_SAD"/>
    <property type="match status" value="1"/>
</dbReference>
<dbReference type="Proteomes" id="UP001375240">
    <property type="component" value="Unassembled WGS sequence"/>
</dbReference>
<dbReference type="AlphaFoldDB" id="A0AAV9U0A4"/>
<dbReference type="SUPFAM" id="SSF55186">
    <property type="entry name" value="ThrRS/AlaRS common domain"/>
    <property type="match status" value="1"/>
</dbReference>
<keyword evidence="9 12" id="KW-0648">Protein biosynthesis</keyword>
<keyword evidence="5 12" id="KW-0547">Nucleotide-binding</keyword>
<dbReference type="InterPro" id="IPR018165">
    <property type="entry name" value="Ala-tRNA-synth_IIc_core"/>
</dbReference>
<comment type="function">
    <text evidence="12">Catalyzes the attachment of alanine to tRNA(Ala) in a two-step reaction: alanine is first activated by ATP to form Ala-AMP and then transferred to the acceptor end of tRNA(Ala). Also edits incorrectly charged tRNA(Ala) via its editing domain.</text>
</comment>
<dbReference type="PROSITE" id="PS50860">
    <property type="entry name" value="AA_TRNA_LIGASE_II_ALA"/>
    <property type="match status" value="1"/>
</dbReference>
<keyword evidence="12" id="KW-0963">Cytoplasm</keyword>
<evidence type="ECO:0000256" key="2">
    <source>
        <dbReference type="ARBA" id="ARBA00022555"/>
    </source>
</evidence>
<evidence type="ECO:0000256" key="9">
    <source>
        <dbReference type="ARBA" id="ARBA00022917"/>
    </source>
</evidence>
<sequence length="1206" mass="132973">MTVALAACLRVRLAEVAADKPAIVAAAHHCARPTVVRPAFHCLRRRRISGQPPHRRSSFVDRSCEGTQTLAASDWQTTSATQTTQPARTVTDCSAAVAQPPPPQLQSPSRFPHRHHLSLPFRPHAPPSSSYHSSSSRRTERLHPTTTSTLSASIITTARYRLPAKFSSLHRNPDLDGPLRHPSASAYPIVRSAFERILPILRSSILHLLNSIPLSRTIGRNLSKMASSTSSTPSKPVSQETPPPEKWPASKVRDTFLKYFQNEAHVLVPSSPCVPKNDKSLLFANAGMNQFKPIFQGTVGPESQFGKLRRACNTQKCIRAGGKHNDLEDVGQDSYHHTFFEMLGNWSFGDYFKAEAIRLSWNLLTKVYGLDPKRLYVTYFEGDKASGLEPDLETKELWRKIGVPDDHILPGNIKDNFWEMGDIGPCGPCTEIHYDRIGGGRNAAHLVNMDDPNVLEIWNNVFIQFNREADRSLRSLPSKHVDTGMGFERLVSILQDKSSNYDTDVFTPIFQKIQEVTKARPYAGKFGKEDVDQVDTAYRVVADHLRTLAFGIADGEPPSNDGRGYVLRRITRRGARYARKKLNAEIGSFFSKLLPTLVEQLSPIFPELLDRQAVIKAELDKEEVSFARTLDKGEKLFDEHAKVALAGNKILSGKDVWKLYDTFGFPIDLTRLMAGEIGLKIDEVGLEKCRQAARDKSKATNKGEGGEAVLALDVHNLGELEKEKVPRTLDNDKFKWGKDAITQATVLKVIVLEKGFVETTKDVTPKDQVGVLLDKTCMYAEQGGQIYDTGTISVPGQVQFDVTSVQSYGGYILHVGKMKKGILTPGSKVTVEYDETRRAPIRINHTATHILNFALREVLGDGVHQKGSLVDPEKTRFDFSNDVPVTPEQCKKIEDISNAYVQQNLIVYAQDVGLAIAEGIEGVRAVFGEKYPDPVRVVSIGIDVEEILRDKKNPDWRKLSIEFCGGTHIKQTGDIKDLVIIEESGIGKGIRRIVAVTDKDAAKVRSLDKDFMKQMDALDKTPLGPVKEELARGLSGSLNKAVLSCFEKAKLRDELARINKIIAEDGKERLREDIKNVEESLIKAFGGQNLGTRVAVVTLKPGGSAKTVSEAIKIVQKSYKDKAVYYFVPPVESGPGAKVAHGCYVPERAVKSGHPAESITKQVSEVIGGGAGASKDGKTSLGSGTQPDKLNEAIKTANELLGSLVI</sequence>
<feature type="binding site" evidence="12">
    <location>
        <position position="845"/>
    </location>
    <ligand>
        <name>Zn(2+)</name>
        <dbReference type="ChEBI" id="CHEBI:29105"/>
    </ligand>
</feature>
<feature type="domain" description="Alanyl-transfer RNA synthetases family profile" evidence="14">
    <location>
        <begin position="247"/>
        <end position="1007"/>
    </location>
</feature>
<dbReference type="InterPro" id="IPR050058">
    <property type="entry name" value="Ala-tRNA_ligase"/>
</dbReference>
<dbReference type="GO" id="GO:0005524">
    <property type="term" value="F:ATP binding"/>
    <property type="evidence" value="ECO:0007669"/>
    <property type="project" value="UniProtKB-UniRule"/>
</dbReference>
<evidence type="ECO:0000256" key="10">
    <source>
        <dbReference type="ARBA" id="ARBA00023146"/>
    </source>
</evidence>
<evidence type="ECO:0000256" key="6">
    <source>
        <dbReference type="ARBA" id="ARBA00022833"/>
    </source>
</evidence>
<keyword evidence="2 12" id="KW-0820">tRNA-binding</keyword>
<dbReference type="GO" id="GO:0004813">
    <property type="term" value="F:alanine-tRNA ligase activity"/>
    <property type="evidence" value="ECO:0007669"/>
    <property type="project" value="UniProtKB-UniRule"/>
</dbReference>
<dbReference type="InterPro" id="IPR002318">
    <property type="entry name" value="Ala-tRNA-lgiase_IIc"/>
</dbReference>
<dbReference type="SUPFAM" id="SSF50447">
    <property type="entry name" value="Translation proteins"/>
    <property type="match status" value="1"/>
</dbReference>
<dbReference type="FunFam" id="3.30.930.10:FF:000011">
    <property type="entry name" value="Alanine--tRNA ligase, cytoplasmic"/>
    <property type="match status" value="1"/>
</dbReference>
<evidence type="ECO:0000256" key="4">
    <source>
        <dbReference type="ARBA" id="ARBA00022723"/>
    </source>
</evidence>
<feature type="region of interest" description="Disordered" evidence="13">
    <location>
        <begin position="74"/>
        <end position="150"/>
    </location>
</feature>
<dbReference type="InterPro" id="IPR018162">
    <property type="entry name" value="Ala-tRNA-ligase_IIc_anticod-bd"/>
</dbReference>
<keyword evidence="3 12" id="KW-0436">Ligase</keyword>
<keyword evidence="7 12" id="KW-0067">ATP-binding</keyword>
<comment type="similarity">
    <text evidence="1">Belongs to the class-II aminoacyl-tRNA synthetase family. Alax-L subfamily.</text>
</comment>
<dbReference type="Gene3D" id="2.40.30.130">
    <property type="match status" value="1"/>
</dbReference>
<dbReference type="SUPFAM" id="SSF101353">
    <property type="entry name" value="Putative anticodon-binding domain of alanyl-tRNA synthetase (AlaRS)"/>
    <property type="match status" value="1"/>
</dbReference>
<dbReference type="Pfam" id="PF01411">
    <property type="entry name" value="tRNA-synt_2c"/>
    <property type="match status" value="1"/>
</dbReference>
<evidence type="ECO:0000256" key="7">
    <source>
        <dbReference type="ARBA" id="ARBA00022840"/>
    </source>
</evidence>
<evidence type="ECO:0000256" key="3">
    <source>
        <dbReference type="ARBA" id="ARBA00022598"/>
    </source>
</evidence>
<dbReference type="InterPro" id="IPR059090">
    <property type="entry name" value="ALA1_helical"/>
</dbReference>
<comment type="caution">
    <text evidence="15">The sequence shown here is derived from an EMBL/GenBank/DDBJ whole genome shotgun (WGS) entry which is preliminary data.</text>
</comment>
<reference evidence="15 16" key="1">
    <citation type="submission" date="2019-10" db="EMBL/GenBank/DDBJ databases">
        <authorList>
            <person name="Palmer J.M."/>
        </authorList>
    </citation>
    <scope>NUCLEOTIDE SEQUENCE [LARGE SCALE GENOMIC DNA]</scope>
    <source>
        <strain evidence="15 16">TWF696</strain>
    </source>
</reference>
<dbReference type="InterPro" id="IPR018164">
    <property type="entry name" value="Ala-tRNA-synth_IIc_N"/>
</dbReference>
<dbReference type="InterPro" id="IPR009000">
    <property type="entry name" value="Transl_B-barrel_sf"/>
</dbReference>
<comment type="domain">
    <text evidence="12">Consists of three domains; the N-terminal catalytic domain, the editing domain and the C-terminal C-Ala domain. The editing domain removes incorrectly charged amino acids, while the C-Ala domain, along with tRNA(Ala), serves as a bridge to cooperatively bring together the editing and aminoacylation centers thus stimulating deacylation of misacylated tRNAs.</text>
</comment>
<dbReference type="FunFam" id="3.30.980.10:FF:000004">
    <property type="entry name" value="Alanine--tRNA ligase, cytoplasmic"/>
    <property type="match status" value="1"/>
</dbReference>
<dbReference type="EC" id="6.1.1.7" evidence="12"/>
<accession>A0AAV9U0A4</accession>
<keyword evidence="6 12" id="KW-0862">Zinc</keyword>
<feature type="compositionally biased region" description="Low complexity" evidence="13">
    <location>
        <begin position="74"/>
        <end position="98"/>
    </location>
</feature>
<dbReference type="CDD" id="cd00673">
    <property type="entry name" value="AlaRS_core"/>
    <property type="match status" value="1"/>
</dbReference>
<dbReference type="EMBL" id="JAVHNQ010000014">
    <property type="protein sequence ID" value="KAK6332805.1"/>
    <property type="molecule type" value="Genomic_DNA"/>
</dbReference>
<evidence type="ECO:0000259" key="14">
    <source>
        <dbReference type="PROSITE" id="PS50860"/>
    </source>
</evidence>
<keyword evidence="16" id="KW-1185">Reference proteome</keyword>
<proteinExistence type="inferred from homology"/>
<dbReference type="PANTHER" id="PTHR11777">
    <property type="entry name" value="ALANYL-TRNA SYNTHETASE"/>
    <property type="match status" value="1"/>
</dbReference>
<keyword evidence="8 12" id="KW-0694">RNA-binding</keyword>
<dbReference type="PRINTS" id="PR00980">
    <property type="entry name" value="TRNASYNTHALA"/>
</dbReference>
<protein>
    <recommendedName>
        <fullName evidence="12">Alanine--tRNA ligase</fullName>
        <ecNumber evidence="12">6.1.1.7</ecNumber>
    </recommendedName>
    <alternativeName>
        <fullName evidence="12">Alanyl-tRNA synthetase</fullName>
        <shortName evidence="12">AlaRS</shortName>
    </alternativeName>
</protein>
<evidence type="ECO:0000256" key="12">
    <source>
        <dbReference type="HAMAP-Rule" id="MF_03133"/>
    </source>
</evidence>
<dbReference type="Gene3D" id="3.30.980.10">
    <property type="entry name" value="Threonyl-trna Synthetase, Chain A, domain 2"/>
    <property type="match status" value="1"/>
</dbReference>
<keyword evidence="10 12" id="KW-0030">Aminoacyl-tRNA synthetase</keyword>
<organism evidence="15 16">
    <name type="scientific">Orbilia brochopaga</name>
    <dbReference type="NCBI Taxonomy" id="3140254"/>
    <lineage>
        <taxon>Eukaryota</taxon>
        <taxon>Fungi</taxon>
        <taxon>Dikarya</taxon>
        <taxon>Ascomycota</taxon>
        <taxon>Pezizomycotina</taxon>
        <taxon>Orbiliomycetes</taxon>
        <taxon>Orbiliales</taxon>
        <taxon>Orbiliaceae</taxon>
        <taxon>Orbilia</taxon>
    </lineage>
</organism>
<dbReference type="InterPro" id="IPR012947">
    <property type="entry name" value="tRNA_SAD"/>
</dbReference>
<evidence type="ECO:0000256" key="8">
    <source>
        <dbReference type="ARBA" id="ARBA00022884"/>
    </source>
</evidence>
<comment type="subcellular location">
    <subcellularLocation>
        <location evidence="12">Mitochondrion</location>
    </subcellularLocation>
    <subcellularLocation>
        <location evidence="12">Cytoplasm</location>
    </subcellularLocation>
</comment>
<dbReference type="GO" id="GO:0008270">
    <property type="term" value="F:zinc ion binding"/>
    <property type="evidence" value="ECO:0007669"/>
    <property type="project" value="UniProtKB-UniRule"/>
</dbReference>
<dbReference type="InterPro" id="IPR023033">
    <property type="entry name" value="Ala_tRNA_ligase_euk/bac"/>
</dbReference>
<dbReference type="SUPFAM" id="SSF55681">
    <property type="entry name" value="Class II aaRS and biotin synthetases"/>
    <property type="match status" value="1"/>
</dbReference>
<dbReference type="GO" id="GO:0002161">
    <property type="term" value="F:aminoacyl-tRNA deacylase activity"/>
    <property type="evidence" value="ECO:0007669"/>
    <property type="project" value="TreeGrafter"/>
</dbReference>
<dbReference type="GO" id="GO:0070143">
    <property type="term" value="P:mitochondrial alanyl-tRNA aminoacylation"/>
    <property type="evidence" value="ECO:0007669"/>
    <property type="project" value="UniProtKB-UniRule"/>
</dbReference>
<dbReference type="Pfam" id="PF26023">
    <property type="entry name" value="ALA1"/>
    <property type="match status" value="1"/>
</dbReference>
<comment type="subunit">
    <text evidence="12">Monomer.</text>
</comment>
<dbReference type="Pfam" id="PF07973">
    <property type="entry name" value="tRNA_SAD"/>
    <property type="match status" value="1"/>
</dbReference>
<keyword evidence="12" id="KW-0496">Mitochondrion</keyword>
<feature type="binding site" evidence="12">
    <location>
        <position position="968"/>
    </location>
    <ligand>
        <name>Zn(2+)</name>
        <dbReference type="ChEBI" id="CHEBI:29105"/>
    </ligand>
</feature>
<feature type="binding site" evidence="12">
    <location>
        <position position="849"/>
    </location>
    <ligand>
        <name>Zn(2+)</name>
        <dbReference type="ChEBI" id="CHEBI:29105"/>
    </ligand>
</feature>
<feature type="binding site" evidence="12">
    <location>
        <position position="964"/>
    </location>
    <ligand>
        <name>Zn(2+)</name>
        <dbReference type="ChEBI" id="CHEBI:29105"/>
    </ligand>
</feature>
<dbReference type="Gene3D" id="3.10.310.40">
    <property type="match status" value="1"/>
</dbReference>
<comment type="cofactor">
    <cofactor evidence="12">
        <name>Zn(2+)</name>
        <dbReference type="ChEBI" id="CHEBI:29105"/>
    </cofactor>
    <text evidence="12">Binds 1 zinc ion per subunit.</text>
</comment>
<dbReference type="Gene3D" id="3.30.930.10">
    <property type="entry name" value="Bira Bifunctional Protein, Domain 2"/>
    <property type="match status" value="1"/>
</dbReference>